<keyword evidence="1" id="KW-0677">Repeat</keyword>
<dbReference type="Pfam" id="PF13432">
    <property type="entry name" value="TPR_16"/>
    <property type="match status" value="1"/>
</dbReference>
<dbReference type="SMART" id="SM00028">
    <property type="entry name" value="TPR"/>
    <property type="match status" value="8"/>
</dbReference>
<dbReference type="GO" id="GO:0003341">
    <property type="term" value="P:cilium movement"/>
    <property type="evidence" value="ECO:0007669"/>
    <property type="project" value="TreeGrafter"/>
</dbReference>
<dbReference type="Gene3D" id="1.25.40.10">
    <property type="entry name" value="Tetratricopeptide repeat domain"/>
    <property type="match status" value="3"/>
</dbReference>
<gene>
    <name evidence="5" type="primary">cfap70</name>
</gene>
<dbReference type="GO" id="GO:0060271">
    <property type="term" value="P:cilium assembly"/>
    <property type="evidence" value="ECO:0007669"/>
    <property type="project" value="TreeGrafter"/>
</dbReference>
<dbReference type="Proteomes" id="UP000694891">
    <property type="component" value="Unplaced"/>
</dbReference>
<feature type="region of interest" description="Disordered" evidence="3">
    <location>
        <begin position="383"/>
        <end position="411"/>
    </location>
</feature>
<reference evidence="5" key="1">
    <citation type="submission" date="2025-08" db="UniProtKB">
        <authorList>
            <consortium name="RefSeq"/>
        </authorList>
    </citation>
    <scope>IDENTIFICATION</scope>
</reference>
<dbReference type="AlphaFoldDB" id="A0A9Y4N611"/>
<dbReference type="SUPFAM" id="SSF48452">
    <property type="entry name" value="TPR-like"/>
    <property type="match status" value="2"/>
</dbReference>
<keyword evidence="2" id="KW-0802">TPR repeat</keyword>
<dbReference type="Pfam" id="PF13181">
    <property type="entry name" value="TPR_8"/>
    <property type="match status" value="1"/>
</dbReference>
<evidence type="ECO:0000313" key="4">
    <source>
        <dbReference type="Proteomes" id="UP000694891"/>
    </source>
</evidence>
<protein>
    <submittedName>
        <fullName evidence="5">Tetratricopeptide repeat protein 18</fullName>
    </submittedName>
</protein>
<dbReference type="CTD" id="118491"/>
<evidence type="ECO:0000256" key="1">
    <source>
        <dbReference type="ARBA" id="ARBA00022737"/>
    </source>
</evidence>
<name>A0A9Y4N611_9TELE</name>
<proteinExistence type="predicted"/>
<dbReference type="InterPro" id="IPR019734">
    <property type="entry name" value="TPR_rpt"/>
</dbReference>
<evidence type="ECO:0000256" key="2">
    <source>
        <dbReference type="ARBA" id="ARBA00022803"/>
    </source>
</evidence>
<dbReference type="RefSeq" id="XP_008295166.1">
    <property type="nucleotide sequence ID" value="XM_008296944.1"/>
</dbReference>
<evidence type="ECO:0000256" key="3">
    <source>
        <dbReference type="SAM" id="MobiDB-lite"/>
    </source>
</evidence>
<dbReference type="InterPro" id="IPR011990">
    <property type="entry name" value="TPR-like_helical_dom_sf"/>
</dbReference>
<dbReference type="InterPro" id="IPR052628">
    <property type="entry name" value="CFAP70"/>
</dbReference>
<accession>A0A9Y4N611</accession>
<dbReference type="PANTHER" id="PTHR44314:SF1">
    <property type="entry name" value="CILIA- AND FLAGELLA-ASSOCIATED PROTEIN 70"/>
    <property type="match status" value="1"/>
</dbReference>
<dbReference type="GO" id="GO:0070062">
    <property type="term" value="C:extracellular exosome"/>
    <property type="evidence" value="ECO:0007669"/>
    <property type="project" value="TreeGrafter"/>
</dbReference>
<keyword evidence="4" id="KW-1185">Reference proteome</keyword>
<evidence type="ECO:0000313" key="5">
    <source>
        <dbReference type="RefSeq" id="XP_008295166.1"/>
    </source>
</evidence>
<organism evidence="4 5">
    <name type="scientific">Stegastes partitus</name>
    <name type="common">bicolor damselfish</name>
    <dbReference type="NCBI Taxonomy" id="144197"/>
    <lineage>
        <taxon>Eukaryota</taxon>
        <taxon>Metazoa</taxon>
        <taxon>Chordata</taxon>
        <taxon>Craniata</taxon>
        <taxon>Vertebrata</taxon>
        <taxon>Euteleostomi</taxon>
        <taxon>Actinopterygii</taxon>
        <taxon>Neopterygii</taxon>
        <taxon>Teleostei</taxon>
        <taxon>Neoteleostei</taxon>
        <taxon>Acanthomorphata</taxon>
        <taxon>Ovalentaria</taxon>
        <taxon>Pomacentridae</taxon>
        <taxon>Stegastes</taxon>
    </lineage>
</organism>
<dbReference type="PANTHER" id="PTHR44314">
    <property type="entry name" value="CILIA- AND FLAGELLA-ASSOCIATED PROTEIN 70"/>
    <property type="match status" value="1"/>
</dbReference>
<feature type="compositionally biased region" description="Basic and acidic residues" evidence="3">
    <location>
        <begin position="730"/>
        <end position="753"/>
    </location>
</feature>
<sequence>MDTPDNTNPTVKVTVLRGSNLRPRKGDSLQSFLKVEMDGTLLGESDWKPVDSVERRVDYDFSCSFHWPADAQALSGIAQNPIILTVMEVLPEEKKAKAAVLGQAVVDLLPLLRGQSSFSSTVPVNPAGSSSAKESFTDLSRKRPTLDVSVSVSDALLPEAELSASNLMKVTVETAYSIPESWMLTSGSTPFTYAAALEVPLTAEKDQVLLFCEGQLKAGGQEEDRKRQKKRPHRTTLVPDNHFVPKAFFHPVPIELEDGELTGPEDRTFRDEAETMKNRVSWDTETCCFIDPGGTDRLRQRINESRLWPVEVMRSLLPLAKLGDSDPEIPFHGVAFVDMGKLLYPGVRRIRGAYSVQPFTEAELLSKAKRCASVLKDQAKAAANQAKARSGSARGSNKPKAGKNLDGSNKAVKGTKDFAKKMYVKARTYIIIEVALEKPLVPKPSTEELARRVKALIPPRNPLPAGPSPAERAVLDFHREVNNVVTSVSEQYEDLFGPSRRPPQNWSCEQIKVQLMGALNVSGRYFGFKEQMEHAVVKLVRDKMQRTERFTDPHELKIFASKLYVELVDEMHVALNKIYSDDVDEDSSDEIQLDSSQLRHFAREAQLTGNYQQAAQYYQELVVMQPTEPSHKSEWGSLHMLTGDYMKAKECFHDAVSVQQTHQPSLMMCGVLAVMFESYKEAQTFLEGAASLDPPSVVAWTLLGLLHKSQNESILAEAAFLKATRILKTDEAKKQTQREDKKKDKEEENKENEQQNEEEAAAQPPKQDPEFADQDSEVHKEPPAQSFDSRAAPAKLPSAIYTQTVGFLLHNNALQMAECALSQELLSSDGGRSVSYLLHLAHLQLLRADYSSAAANLREALLHGDQDAAVWALNGHYHYLQGAFTDAQQSYEWSLTLQQRPSDVHVVLLRLGSIYLLKKEFEQAQGVYLQACEQSPSCLTWLGLGTACYRLQQLSEAEEALAEANRLNIQNAEVWAYLSLLCLRLGRPEDAEQCLKYATRFKLQDESLLQEFDELKEQLRFSCLASCFQQRPEV</sequence>
<dbReference type="GO" id="GO:0031514">
    <property type="term" value="C:motile cilium"/>
    <property type="evidence" value="ECO:0007669"/>
    <property type="project" value="TreeGrafter"/>
</dbReference>
<feature type="region of interest" description="Disordered" evidence="3">
    <location>
        <begin position="730"/>
        <end position="791"/>
    </location>
</feature>